<reference evidence="2 3" key="1">
    <citation type="submission" date="2021-01" db="EMBL/GenBank/DDBJ databases">
        <title>Whole genome shotgun sequence of Microbispora amethystogenes NBRC 101907.</title>
        <authorList>
            <person name="Komaki H."/>
            <person name="Tamura T."/>
        </authorList>
    </citation>
    <scope>NUCLEOTIDE SEQUENCE [LARGE SCALE GENOMIC DNA]</scope>
    <source>
        <strain evidence="2 3">NBRC 101907</strain>
    </source>
</reference>
<dbReference type="SUPFAM" id="SSF47413">
    <property type="entry name" value="lambda repressor-like DNA-binding domains"/>
    <property type="match status" value="1"/>
</dbReference>
<dbReference type="InterPro" id="IPR001387">
    <property type="entry name" value="Cro/C1-type_HTH"/>
</dbReference>
<dbReference type="PROSITE" id="PS50943">
    <property type="entry name" value="HTH_CROC1"/>
    <property type="match status" value="1"/>
</dbReference>
<dbReference type="EMBL" id="BOOB01000024">
    <property type="protein sequence ID" value="GIH33307.1"/>
    <property type="molecule type" value="Genomic_DNA"/>
</dbReference>
<comment type="caution">
    <text evidence="2">The sequence shown here is derived from an EMBL/GenBank/DDBJ whole genome shotgun (WGS) entry which is preliminary data.</text>
</comment>
<protein>
    <submittedName>
        <fullName evidence="2">Transcriptional regulator</fullName>
    </submittedName>
</protein>
<sequence>MGGTLCVTIGEVSVTNGRGPTVRRRRLAGELRRLRERKELTLEDAAERLGWSAAKVSRIETARVGITSPDLTRMLDLYELANDRRAGLHALARTARTRGWWDAYADSLPSDYSAYIQLEADAAFIRSYDGMIVHGLLQTDEYAREIIRAALMGMSSPAEVERRMEVRITRQRLLLRDESPLRFWTVVDEAALTRRVGSEAIMREQYERLLEFADRDNVTIQVLPFAKGAHPATAGTFALLEFRETHDPNVVYVEGTTSNLYVESDAEIYRYSLAFDHLRAMALDPDESRRLIARLAEGSR</sequence>
<keyword evidence="3" id="KW-1185">Reference proteome</keyword>
<dbReference type="Proteomes" id="UP000651728">
    <property type="component" value="Unassembled WGS sequence"/>
</dbReference>
<dbReference type="InterPro" id="IPR043917">
    <property type="entry name" value="DUF5753"/>
</dbReference>
<organism evidence="2 3">
    <name type="scientific">Microbispora amethystogenes</name>
    <dbReference type="NCBI Taxonomy" id="1427754"/>
    <lineage>
        <taxon>Bacteria</taxon>
        <taxon>Bacillati</taxon>
        <taxon>Actinomycetota</taxon>
        <taxon>Actinomycetes</taxon>
        <taxon>Streptosporangiales</taxon>
        <taxon>Streptosporangiaceae</taxon>
        <taxon>Microbispora</taxon>
    </lineage>
</organism>
<evidence type="ECO:0000259" key="1">
    <source>
        <dbReference type="PROSITE" id="PS50943"/>
    </source>
</evidence>
<evidence type="ECO:0000313" key="2">
    <source>
        <dbReference type="EMBL" id="GIH33307.1"/>
    </source>
</evidence>
<dbReference type="Pfam" id="PF19054">
    <property type="entry name" value="DUF5753"/>
    <property type="match status" value="1"/>
</dbReference>
<dbReference type="SMART" id="SM00530">
    <property type="entry name" value="HTH_XRE"/>
    <property type="match status" value="1"/>
</dbReference>
<feature type="domain" description="HTH cro/C1-type" evidence="1">
    <location>
        <begin position="31"/>
        <end position="84"/>
    </location>
</feature>
<accession>A0ABQ4FER5</accession>
<evidence type="ECO:0000313" key="3">
    <source>
        <dbReference type="Proteomes" id="UP000651728"/>
    </source>
</evidence>
<name>A0ABQ4FER5_9ACTN</name>
<dbReference type="CDD" id="cd00093">
    <property type="entry name" value="HTH_XRE"/>
    <property type="match status" value="1"/>
</dbReference>
<gene>
    <name evidence="2" type="ORF">Mam01_34710</name>
</gene>
<dbReference type="Pfam" id="PF13560">
    <property type="entry name" value="HTH_31"/>
    <property type="match status" value="1"/>
</dbReference>
<proteinExistence type="predicted"/>
<dbReference type="Gene3D" id="1.10.260.40">
    <property type="entry name" value="lambda repressor-like DNA-binding domains"/>
    <property type="match status" value="1"/>
</dbReference>
<dbReference type="InterPro" id="IPR010982">
    <property type="entry name" value="Lambda_DNA-bd_dom_sf"/>
</dbReference>